<comment type="caution">
    <text evidence="5">The sequence shown here is derived from an EMBL/GenBank/DDBJ whole genome shotgun (WGS) entry which is preliminary data.</text>
</comment>
<dbReference type="SUPFAM" id="SSF53448">
    <property type="entry name" value="Nucleotide-diphospho-sugar transferases"/>
    <property type="match status" value="1"/>
</dbReference>
<dbReference type="AlphaFoldDB" id="A0A0C2VZI9"/>
<feature type="domain" description="Glycosyltransferase 2-like" evidence="4">
    <location>
        <begin position="7"/>
        <end position="174"/>
    </location>
</feature>
<dbReference type="PANTHER" id="PTHR22916">
    <property type="entry name" value="GLYCOSYLTRANSFERASE"/>
    <property type="match status" value="1"/>
</dbReference>
<sequence>MGLPEISIIVPVYKSEQFLSKCINSIINQTFKPIEIILINDGSPDKSGEICDEYAKKDNRIKVIHQKNEGVSVARNVGIMTSKSKYIMFSDADDYAEPNWCEKMYNNAIKHKDSLVLSGYSVHREKLGRENKTTIKSYIYGNCERIRKKDFYSLYEKYLLNTPCNKIYLSRIIKENNINFDRKLSLGEDLLFNLDYLKKVNNEILIINEPLYNYIRRDRESLDNKYYKNLINIYIRLYEELYSSMLRFGTDIDCKKSAFYNSYFGMLNSTLENTFSKESNLSFIEKIRFNTGILKSYEFKKALKNASLDGYNRRYIDLLKLENYFLVYFLKKIVNIKNKIRVNKY</sequence>
<keyword evidence="2" id="KW-0328">Glycosyltransferase</keyword>
<dbReference type="STRING" id="889306.KP78_08360"/>
<dbReference type="Pfam" id="PF00535">
    <property type="entry name" value="Glycos_transf_2"/>
    <property type="match status" value="1"/>
</dbReference>
<dbReference type="EMBL" id="JXRP01000009">
    <property type="protein sequence ID" value="KIL49368.1"/>
    <property type="molecule type" value="Genomic_DNA"/>
</dbReference>
<dbReference type="Gene3D" id="3.90.550.10">
    <property type="entry name" value="Spore Coat Polysaccharide Biosynthesis Protein SpsA, Chain A"/>
    <property type="match status" value="1"/>
</dbReference>
<reference evidence="5 6" key="1">
    <citation type="submission" date="2015-01" db="EMBL/GenBank/DDBJ databases">
        <title>Genome sequencing of Jeotgalibacillus soli.</title>
        <authorList>
            <person name="Goh K.M."/>
            <person name="Chan K.-G."/>
            <person name="Yaakop A.S."/>
            <person name="Ee R."/>
            <person name="Gan H.M."/>
            <person name="Chan C.S."/>
        </authorList>
    </citation>
    <scope>NUCLEOTIDE SEQUENCE [LARGE SCALE GENOMIC DNA]</scope>
    <source>
        <strain evidence="5 6">P9</strain>
    </source>
</reference>
<evidence type="ECO:0000313" key="5">
    <source>
        <dbReference type="EMBL" id="KIL49368.1"/>
    </source>
</evidence>
<keyword evidence="3" id="KW-0808">Transferase</keyword>
<dbReference type="GO" id="GO:0016757">
    <property type="term" value="F:glycosyltransferase activity"/>
    <property type="evidence" value="ECO:0007669"/>
    <property type="project" value="UniProtKB-KW"/>
</dbReference>
<dbReference type="PATRIC" id="fig|889306.3.peg.839"/>
<evidence type="ECO:0000256" key="1">
    <source>
        <dbReference type="ARBA" id="ARBA00006739"/>
    </source>
</evidence>
<accession>A0A0C2VZI9</accession>
<evidence type="ECO:0000256" key="3">
    <source>
        <dbReference type="ARBA" id="ARBA00022679"/>
    </source>
</evidence>
<protein>
    <recommendedName>
        <fullName evidence="4">Glycosyltransferase 2-like domain-containing protein</fullName>
    </recommendedName>
</protein>
<dbReference type="OrthoDB" id="396512at2"/>
<evidence type="ECO:0000259" key="4">
    <source>
        <dbReference type="Pfam" id="PF00535"/>
    </source>
</evidence>
<dbReference type="Proteomes" id="UP000031938">
    <property type="component" value="Unassembled WGS sequence"/>
</dbReference>
<organism evidence="5 6">
    <name type="scientific">Jeotgalibacillus soli</name>
    <dbReference type="NCBI Taxonomy" id="889306"/>
    <lineage>
        <taxon>Bacteria</taxon>
        <taxon>Bacillati</taxon>
        <taxon>Bacillota</taxon>
        <taxon>Bacilli</taxon>
        <taxon>Bacillales</taxon>
        <taxon>Caryophanaceae</taxon>
        <taxon>Jeotgalibacillus</taxon>
    </lineage>
</organism>
<proteinExistence type="inferred from homology"/>
<name>A0A0C2VZI9_9BACL</name>
<dbReference type="InterPro" id="IPR029044">
    <property type="entry name" value="Nucleotide-diphossugar_trans"/>
</dbReference>
<gene>
    <name evidence="5" type="ORF">KP78_08360</name>
</gene>
<dbReference type="PANTHER" id="PTHR22916:SF51">
    <property type="entry name" value="GLYCOSYLTRANSFERASE EPSH-RELATED"/>
    <property type="match status" value="1"/>
</dbReference>
<dbReference type="CDD" id="cd00761">
    <property type="entry name" value="Glyco_tranf_GTA_type"/>
    <property type="match status" value="1"/>
</dbReference>
<comment type="similarity">
    <text evidence="1">Belongs to the glycosyltransferase 2 family.</text>
</comment>
<evidence type="ECO:0000256" key="2">
    <source>
        <dbReference type="ARBA" id="ARBA00022676"/>
    </source>
</evidence>
<dbReference type="InterPro" id="IPR001173">
    <property type="entry name" value="Glyco_trans_2-like"/>
</dbReference>
<keyword evidence="6" id="KW-1185">Reference proteome</keyword>
<dbReference type="RefSeq" id="WP_052474537.1">
    <property type="nucleotide sequence ID" value="NZ_JXRP01000009.1"/>
</dbReference>
<evidence type="ECO:0000313" key="6">
    <source>
        <dbReference type="Proteomes" id="UP000031938"/>
    </source>
</evidence>